<dbReference type="Proteomes" id="UP000183417">
    <property type="component" value="Unassembled WGS sequence"/>
</dbReference>
<dbReference type="GeneID" id="94695488"/>
<evidence type="ECO:0000313" key="1">
    <source>
        <dbReference type="EMBL" id="SDZ49934.1"/>
    </source>
</evidence>
<accession>A0A1H3TI62</accession>
<dbReference type="RefSeq" id="WP_074923576.1">
    <property type="nucleotide sequence ID" value="NZ_CP069318.1"/>
</dbReference>
<dbReference type="EMBL" id="FNPE01000029">
    <property type="protein sequence ID" value="SDZ49934.1"/>
    <property type="molecule type" value="Genomic_DNA"/>
</dbReference>
<gene>
    <name evidence="1" type="ORF">SAMN05421547_12916</name>
</gene>
<reference evidence="1 2" key="1">
    <citation type="submission" date="2016-10" db="EMBL/GenBank/DDBJ databases">
        <authorList>
            <person name="de Groot N.N."/>
        </authorList>
    </citation>
    <scope>NUCLEOTIDE SEQUENCE [LARGE SCALE GENOMIC DNA]</scope>
    <source>
        <strain evidence="1 2">LMG 24775</strain>
    </source>
</reference>
<protein>
    <submittedName>
        <fullName evidence="1">Uncharacterized protein</fullName>
    </submittedName>
</protein>
<proteinExistence type="predicted"/>
<organism evidence="1 2">
    <name type="scientific">Delftia lacustris</name>
    <dbReference type="NCBI Taxonomy" id="558537"/>
    <lineage>
        <taxon>Bacteria</taxon>
        <taxon>Pseudomonadati</taxon>
        <taxon>Pseudomonadota</taxon>
        <taxon>Betaproteobacteria</taxon>
        <taxon>Burkholderiales</taxon>
        <taxon>Comamonadaceae</taxon>
        <taxon>Delftia</taxon>
    </lineage>
</organism>
<sequence length="498" mass="52112">MTSISSTGASFAASAAGMRPTVSVRSSATTAAAAPADPGTQVTLGQSTGSSVIYAKPQPVELGQFRLTRAWASQDRDDISTLMARNLGLGPSASLADRWRGLGGALLSRFAATPSDYQQTVAEYQAPTAADSVAGSADAQALDKSALSDVSVGAATVSLKIRTQSGQTVELRIATNDGSEAGSSSGLRVEVKSSGTLSQAESAAIAQLADGLDEALEGLGKPGKPQLELGKLMDFNRSVLSGLDLDIKNPKPSQPLSSFSLHVGADGRSVAMKGAAGELAVNLESDAPAGASASQRQAALDQHLKRFDAAAQRGRADAALVDMFKSAFSQLHNAQAPAAPGAIVALSGLERSVQSLQSGLADFQASFSGDFENTNEFGAVTEIGRAEYQVGQKTTRQSRGREGESIAQVVTESLNAESKKARNRSMLDLQSGNYDLTKVQDSRTITTLIETAGKQVTGALRKTQERQMQTWDQLVEHRTQQHRETPGGRSFTEQLALR</sequence>
<name>A0A1H3TI62_9BURK</name>
<evidence type="ECO:0000313" key="2">
    <source>
        <dbReference type="Proteomes" id="UP000183417"/>
    </source>
</evidence>
<dbReference type="AlphaFoldDB" id="A0A1H3TI62"/>